<organism evidence="5">
    <name type="scientific">marine metagenome</name>
    <dbReference type="NCBI Taxonomy" id="408172"/>
    <lineage>
        <taxon>unclassified sequences</taxon>
        <taxon>metagenomes</taxon>
        <taxon>ecological metagenomes</taxon>
    </lineage>
</organism>
<dbReference type="PANTHER" id="PTHR14226">
    <property type="entry name" value="NEUROPATHY TARGET ESTERASE/SWISS CHEESE D.MELANOGASTER"/>
    <property type="match status" value="1"/>
</dbReference>
<dbReference type="SUPFAM" id="SSF52151">
    <property type="entry name" value="FabD/lysophospholipase-like"/>
    <property type="match status" value="1"/>
</dbReference>
<name>A0A381UQS9_9ZZZZ</name>
<protein>
    <recommendedName>
        <fullName evidence="4">PNPLA domain-containing protein</fullName>
    </recommendedName>
</protein>
<dbReference type="Pfam" id="PF01734">
    <property type="entry name" value="Patatin"/>
    <property type="match status" value="1"/>
</dbReference>
<evidence type="ECO:0000256" key="2">
    <source>
        <dbReference type="ARBA" id="ARBA00022963"/>
    </source>
</evidence>
<dbReference type="PROSITE" id="PS51635">
    <property type="entry name" value="PNPLA"/>
    <property type="match status" value="1"/>
</dbReference>
<evidence type="ECO:0000256" key="1">
    <source>
        <dbReference type="ARBA" id="ARBA00022801"/>
    </source>
</evidence>
<feature type="domain" description="PNPLA" evidence="4">
    <location>
        <begin position="12"/>
        <end position="225"/>
    </location>
</feature>
<keyword evidence="2" id="KW-0442">Lipid degradation</keyword>
<dbReference type="AlphaFoldDB" id="A0A381UQS9"/>
<accession>A0A381UQS9</accession>
<keyword evidence="1" id="KW-0378">Hydrolase</keyword>
<dbReference type="GO" id="GO:0016042">
    <property type="term" value="P:lipid catabolic process"/>
    <property type="evidence" value="ECO:0007669"/>
    <property type="project" value="UniProtKB-KW"/>
</dbReference>
<dbReference type="GO" id="GO:0016787">
    <property type="term" value="F:hydrolase activity"/>
    <property type="evidence" value="ECO:0007669"/>
    <property type="project" value="UniProtKB-KW"/>
</dbReference>
<sequence>MEMEKEKIKTGLVLPGGGARGAYQIGVLKAIAELLPEKRKNPFSVISGTSAGAVNAVVLAAEAERFSHAVDQLIKVWGSIKSHQVYKSDNWTMLKSTMHWFTAIVFGGYPFGLPRSLLDNSPLRKLLADNIQCEQVQSSIDKGFIDAVSVVAAGYSSSRSTSFFQANQRTEEWSRTRREGVRCSLNLDHLMASLALPLIFPPVLIDGLYYGDGAMRQATPLSSAIHLGANRILVIGVNNEGSKNNEHLVQEKSQILSPTFPQIAGYMLDTLFMDGLYSDLEQIMRINFLVDKLSSENKSINDKDIHPIDTMVVAPSKNLRDLAHECRHTLPLPIRALFRGVGGKNHRGTDQLISFLLFEQLYTNSLIELGFKDAMAVKNNLLDFILGKDVPRLFIPNWLNIRVTNEK</sequence>
<keyword evidence="3" id="KW-0443">Lipid metabolism</keyword>
<dbReference type="PANTHER" id="PTHR14226:SF57">
    <property type="entry name" value="BLR7027 PROTEIN"/>
    <property type="match status" value="1"/>
</dbReference>
<dbReference type="InterPro" id="IPR002641">
    <property type="entry name" value="PNPLA_dom"/>
</dbReference>
<dbReference type="CDD" id="cd07209">
    <property type="entry name" value="Pat_hypo_Ecoli_Z1214_like"/>
    <property type="match status" value="1"/>
</dbReference>
<evidence type="ECO:0000256" key="3">
    <source>
        <dbReference type="ARBA" id="ARBA00023098"/>
    </source>
</evidence>
<dbReference type="EMBL" id="UINC01006711">
    <property type="protein sequence ID" value="SVA29183.1"/>
    <property type="molecule type" value="Genomic_DNA"/>
</dbReference>
<dbReference type="InterPro" id="IPR016035">
    <property type="entry name" value="Acyl_Trfase/lysoPLipase"/>
</dbReference>
<gene>
    <name evidence="5" type="ORF">METZ01_LOCUS82037</name>
</gene>
<dbReference type="InterPro" id="IPR050301">
    <property type="entry name" value="NTE"/>
</dbReference>
<proteinExistence type="predicted"/>
<dbReference type="Gene3D" id="3.40.1090.10">
    <property type="entry name" value="Cytosolic phospholipase A2 catalytic domain"/>
    <property type="match status" value="1"/>
</dbReference>
<evidence type="ECO:0000313" key="5">
    <source>
        <dbReference type="EMBL" id="SVA29183.1"/>
    </source>
</evidence>
<reference evidence="5" key="1">
    <citation type="submission" date="2018-05" db="EMBL/GenBank/DDBJ databases">
        <authorList>
            <person name="Lanie J.A."/>
            <person name="Ng W.-L."/>
            <person name="Kazmierczak K.M."/>
            <person name="Andrzejewski T.M."/>
            <person name="Davidsen T.M."/>
            <person name="Wayne K.J."/>
            <person name="Tettelin H."/>
            <person name="Glass J.I."/>
            <person name="Rusch D."/>
            <person name="Podicherti R."/>
            <person name="Tsui H.-C.T."/>
            <person name="Winkler M.E."/>
        </authorList>
    </citation>
    <scope>NUCLEOTIDE SEQUENCE</scope>
</reference>
<evidence type="ECO:0000259" key="4">
    <source>
        <dbReference type="PROSITE" id="PS51635"/>
    </source>
</evidence>